<evidence type="ECO:0000256" key="1">
    <source>
        <dbReference type="SAM" id="MobiDB-lite"/>
    </source>
</evidence>
<feature type="region of interest" description="Disordered" evidence="1">
    <location>
        <begin position="1"/>
        <end position="61"/>
    </location>
</feature>
<keyword evidence="2" id="KW-1133">Transmembrane helix</keyword>
<evidence type="ECO:0000256" key="2">
    <source>
        <dbReference type="SAM" id="Phobius"/>
    </source>
</evidence>
<evidence type="ECO:0000313" key="4">
    <source>
        <dbReference type="EMBL" id="MFC6239566.1"/>
    </source>
</evidence>
<dbReference type="Pfam" id="PF12089">
    <property type="entry name" value="DUF3566"/>
    <property type="match status" value="1"/>
</dbReference>
<dbReference type="EMBL" id="JBHSTI010000045">
    <property type="protein sequence ID" value="MFC6239566.1"/>
    <property type="molecule type" value="Genomic_DNA"/>
</dbReference>
<proteinExistence type="predicted"/>
<sequence>MAAGRTTAPDRPAGSGAGSGAAAPERPAAPSRPASDPRAQLDPRSGSGAPQAVPTAQVRPAGPRRARLMVTRLDPWSVMKTAFMLSVSLSIVIVMAVALLWWTLDVTGVFAAIARTVDDLAGTASTSFDFESLVGFNRVMGVSFVLAAIEIVLVSALATLFAFLYNLSVGLTGGLEVTLSEDS</sequence>
<keyword evidence="2" id="KW-0472">Membrane</keyword>
<feature type="compositionally biased region" description="Low complexity" evidence="1">
    <location>
        <begin position="9"/>
        <end position="38"/>
    </location>
</feature>
<reference evidence="5" key="1">
    <citation type="journal article" date="2019" name="Int. J. Syst. Evol. Microbiol.">
        <title>The Global Catalogue of Microorganisms (GCM) 10K type strain sequencing project: providing services to taxonomists for standard genome sequencing and annotation.</title>
        <authorList>
            <consortium name="The Broad Institute Genomics Platform"/>
            <consortium name="The Broad Institute Genome Sequencing Center for Infectious Disease"/>
            <person name="Wu L."/>
            <person name="Ma J."/>
        </authorList>
    </citation>
    <scope>NUCLEOTIDE SEQUENCE [LARGE SCALE GENOMIC DNA]</scope>
    <source>
        <strain evidence="5">CGMCC 4.7317</strain>
    </source>
</reference>
<dbReference type="InterPro" id="IPR021949">
    <property type="entry name" value="DUF3566_TM"/>
</dbReference>
<evidence type="ECO:0000313" key="5">
    <source>
        <dbReference type="Proteomes" id="UP001596138"/>
    </source>
</evidence>
<feature type="transmembrane region" description="Helical" evidence="2">
    <location>
        <begin position="82"/>
        <end position="102"/>
    </location>
</feature>
<gene>
    <name evidence="4" type="ORF">ACFQGU_16965</name>
</gene>
<keyword evidence="2" id="KW-0812">Transmembrane</keyword>
<dbReference type="Proteomes" id="UP001596138">
    <property type="component" value="Unassembled WGS sequence"/>
</dbReference>
<feature type="transmembrane region" description="Helical" evidence="2">
    <location>
        <begin position="139"/>
        <end position="165"/>
    </location>
</feature>
<organism evidence="4 5">
    <name type="scientific">Longivirga aurantiaca</name>
    <dbReference type="NCBI Taxonomy" id="1837743"/>
    <lineage>
        <taxon>Bacteria</taxon>
        <taxon>Bacillati</taxon>
        <taxon>Actinomycetota</taxon>
        <taxon>Actinomycetes</taxon>
        <taxon>Sporichthyales</taxon>
        <taxon>Sporichthyaceae</taxon>
        <taxon>Longivirga</taxon>
    </lineage>
</organism>
<name>A0ABW1T508_9ACTN</name>
<protein>
    <submittedName>
        <fullName evidence="4">DUF3566 domain-containing protein</fullName>
    </submittedName>
</protein>
<dbReference type="RefSeq" id="WP_386768883.1">
    <property type="nucleotide sequence ID" value="NZ_JBHSTI010000045.1"/>
</dbReference>
<evidence type="ECO:0000259" key="3">
    <source>
        <dbReference type="Pfam" id="PF12089"/>
    </source>
</evidence>
<feature type="domain" description="DUF3566" evidence="3">
    <location>
        <begin position="63"/>
        <end position="181"/>
    </location>
</feature>
<accession>A0ABW1T508</accession>
<keyword evidence="5" id="KW-1185">Reference proteome</keyword>
<comment type="caution">
    <text evidence="4">The sequence shown here is derived from an EMBL/GenBank/DDBJ whole genome shotgun (WGS) entry which is preliminary data.</text>
</comment>